<dbReference type="PROSITE" id="PS50068">
    <property type="entry name" value="LDLRA_2"/>
    <property type="match status" value="1"/>
</dbReference>
<proteinExistence type="predicted"/>
<dbReference type="AlphaFoldDB" id="A0A1S3K5Y6"/>
<evidence type="ECO:0000256" key="2">
    <source>
        <dbReference type="PROSITE-ProRule" id="PRU00124"/>
    </source>
</evidence>
<dbReference type="InParanoid" id="A0A1S3K5Y6"/>
<keyword evidence="5" id="KW-1185">Reference proteome</keyword>
<comment type="caution">
    <text evidence="2">Lacks conserved residue(s) required for the propagation of feature annotation.</text>
</comment>
<feature type="compositionally biased region" description="Polar residues" evidence="3">
    <location>
        <begin position="170"/>
        <end position="180"/>
    </location>
</feature>
<feature type="region of interest" description="Disordered" evidence="3">
    <location>
        <begin position="148"/>
        <end position="182"/>
    </location>
</feature>
<gene>
    <name evidence="6" type="primary">LOC106179012</name>
</gene>
<feature type="compositionally biased region" description="Polar residues" evidence="3">
    <location>
        <begin position="61"/>
        <end position="81"/>
    </location>
</feature>
<evidence type="ECO:0000313" key="6">
    <source>
        <dbReference type="RefSeq" id="XP_013417922.1"/>
    </source>
</evidence>
<dbReference type="RefSeq" id="XP_013417922.1">
    <property type="nucleotide sequence ID" value="XM_013562468.1"/>
</dbReference>
<dbReference type="KEGG" id="lak:106179012"/>
<dbReference type="InterPro" id="IPR036055">
    <property type="entry name" value="LDL_receptor-like_sf"/>
</dbReference>
<feature type="transmembrane region" description="Helical" evidence="4">
    <location>
        <begin position="111"/>
        <end position="137"/>
    </location>
</feature>
<evidence type="ECO:0000256" key="1">
    <source>
        <dbReference type="ARBA" id="ARBA00023157"/>
    </source>
</evidence>
<evidence type="ECO:0000256" key="4">
    <source>
        <dbReference type="SAM" id="Phobius"/>
    </source>
</evidence>
<dbReference type="Proteomes" id="UP000085678">
    <property type="component" value="Unplaced"/>
</dbReference>
<evidence type="ECO:0000256" key="3">
    <source>
        <dbReference type="SAM" id="MobiDB-lite"/>
    </source>
</evidence>
<dbReference type="GeneID" id="106179012"/>
<dbReference type="OrthoDB" id="19606at2759"/>
<reference evidence="6" key="1">
    <citation type="submission" date="2025-08" db="UniProtKB">
        <authorList>
            <consortium name="RefSeq"/>
        </authorList>
    </citation>
    <scope>IDENTIFICATION</scope>
    <source>
        <tissue evidence="6">Gonads</tissue>
    </source>
</reference>
<dbReference type="SMART" id="SM00192">
    <property type="entry name" value="LDLa"/>
    <property type="match status" value="1"/>
</dbReference>
<dbReference type="InterPro" id="IPR002172">
    <property type="entry name" value="LDrepeatLR_classA_rpt"/>
</dbReference>
<dbReference type="PROSITE" id="PS01209">
    <property type="entry name" value="LDLRA_1"/>
    <property type="match status" value="1"/>
</dbReference>
<dbReference type="CDD" id="cd00112">
    <property type="entry name" value="LDLa"/>
    <property type="match status" value="1"/>
</dbReference>
<protein>
    <submittedName>
        <fullName evidence="6">Uncharacterized protein LOC106179012</fullName>
    </submittedName>
</protein>
<keyword evidence="4" id="KW-1133">Transmembrane helix</keyword>
<feature type="disulfide bond" evidence="2">
    <location>
        <begin position="29"/>
        <end position="47"/>
    </location>
</feature>
<keyword evidence="4" id="KW-0812">Transmembrane</keyword>
<evidence type="ECO:0000313" key="5">
    <source>
        <dbReference type="Proteomes" id="UP000085678"/>
    </source>
</evidence>
<feature type="region of interest" description="Disordered" evidence="3">
    <location>
        <begin position="55"/>
        <end position="81"/>
    </location>
</feature>
<dbReference type="SUPFAM" id="SSF57424">
    <property type="entry name" value="LDL receptor-like module"/>
    <property type="match status" value="1"/>
</dbReference>
<accession>A0A1S3K5Y6</accession>
<keyword evidence="4" id="KW-0472">Membrane</keyword>
<dbReference type="InterPro" id="IPR023415">
    <property type="entry name" value="LDLR_class-A_CS"/>
</dbReference>
<name>A0A1S3K5Y6_LINAN</name>
<dbReference type="Pfam" id="PF00057">
    <property type="entry name" value="Ldl_recept_a"/>
    <property type="match status" value="1"/>
</dbReference>
<sequence length="251" mass="27231">MSYTTTPGQPGDTQTPPFISCSRSYLWQCGNKECVFTSRLCDGYDQCGDNSDETLSRCDPATTTSPREASRTTVAPSSSQSTRAYFRPIDYNDGTLSPSGTNKNGFGNVTLSYWAVILIIGGVLALMAIIITALQVVHRQQKKKLRREMTGGTVRYTPNNGASLSIPGGNRSSANQTQAPRQAINGRNMVTPMVTDSSHLDIFTVVAPPSYQSRVNLREDEQAIAPPPYVTDTSDQPEPQKVSLPGGILEF</sequence>
<organism evidence="5 6">
    <name type="scientific">Lingula anatina</name>
    <name type="common">Brachiopod</name>
    <name type="synonym">Lingula unguis</name>
    <dbReference type="NCBI Taxonomy" id="7574"/>
    <lineage>
        <taxon>Eukaryota</taxon>
        <taxon>Metazoa</taxon>
        <taxon>Spiralia</taxon>
        <taxon>Lophotrochozoa</taxon>
        <taxon>Brachiopoda</taxon>
        <taxon>Linguliformea</taxon>
        <taxon>Lingulata</taxon>
        <taxon>Lingulida</taxon>
        <taxon>Linguloidea</taxon>
        <taxon>Lingulidae</taxon>
        <taxon>Lingula</taxon>
    </lineage>
</organism>
<keyword evidence="1 2" id="KW-1015">Disulfide bond</keyword>
<feature type="region of interest" description="Disordered" evidence="3">
    <location>
        <begin position="218"/>
        <end position="251"/>
    </location>
</feature>
<dbReference type="Gene3D" id="4.10.400.10">
    <property type="entry name" value="Low-density Lipoprotein Receptor"/>
    <property type="match status" value="1"/>
</dbReference>